<organism evidence="3 4">
    <name type="scientific">Oryctolagus cuniculus</name>
    <name type="common">Rabbit</name>
    <dbReference type="NCBI Taxonomy" id="9986"/>
    <lineage>
        <taxon>Eukaryota</taxon>
        <taxon>Metazoa</taxon>
        <taxon>Chordata</taxon>
        <taxon>Craniata</taxon>
        <taxon>Vertebrata</taxon>
        <taxon>Euteleostomi</taxon>
        <taxon>Mammalia</taxon>
        <taxon>Eutheria</taxon>
        <taxon>Euarchontoglires</taxon>
        <taxon>Glires</taxon>
        <taxon>Lagomorpha</taxon>
        <taxon>Leporidae</taxon>
        <taxon>Oryctolagus</taxon>
    </lineage>
</organism>
<dbReference type="HOGENOM" id="CLU_121003_0_0_1"/>
<evidence type="ECO:0000313" key="4">
    <source>
        <dbReference type="Proteomes" id="UP000001811"/>
    </source>
</evidence>
<feature type="compositionally biased region" description="Basic and acidic residues" evidence="2">
    <location>
        <begin position="67"/>
        <end position="78"/>
    </location>
</feature>
<evidence type="ECO:0008006" key="5">
    <source>
        <dbReference type="Google" id="ProtNLM"/>
    </source>
</evidence>
<dbReference type="InterPro" id="IPR008653">
    <property type="entry name" value="IER"/>
</dbReference>
<dbReference type="PANTHER" id="PTHR15895">
    <property type="entry name" value="IMMEDIATE EARLY RESPONSE GENE"/>
    <property type="match status" value="1"/>
</dbReference>
<dbReference type="Ensembl" id="ENSOCUT00000030186.2">
    <property type="protein sequence ID" value="ENSOCUP00000015469.2"/>
    <property type="gene ID" value="ENSOCUG00000026036.2"/>
</dbReference>
<keyword evidence="4" id="KW-1185">Reference proteome</keyword>
<proteinExistence type="inferred from homology"/>
<dbReference type="STRING" id="9986.ENSOCUP00000015469"/>
<reference evidence="3" key="3">
    <citation type="submission" date="2025-09" db="UniProtKB">
        <authorList>
            <consortium name="Ensembl"/>
        </authorList>
    </citation>
    <scope>IDENTIFICATION</scope>
    <source>
        <strain evidence="3">Thorbecke</strain>
    </source>
</reference>
<sequence length="143" mass="15906">MEVQKEAQRIMTLSVWKLYHSRMQRGGLRLHRSLQLSLVMRSARELYLSAKVEAHEPDAPLPPARPADPRLHPPREAEEATTEAAPPDGEQPSPEPMDTQEAPGAEEEAAAPARCALRPRQRRRPQATEQLPALKRTAGEPGT</sequence>
<feature type="region of interest" description="Disordered" evidence="2">
    <location>
        <begin position="54"/>
        <end position="143"/>
    </location>
</feature>
<comment type="similarity">
    <text evidence="1">Belongs to the IER family.</text>
</comment>
<dbReference type="Proteomes" id="UP000001811">
    <property type="component" value="Unplaced"/>
</dbReference>
<evidence type="ECO:0000256" key="1">
    <source>
        <dbReference type="ARBA" id="ARBA00006186"/>
    </source>
</evidence>
<reference evidence="3" key="2">
    <citation type="submission" date="2025-08" db="UniProtKB">
        <authorList>
            <consortium name="Ensembl"/>
        </authorList>
    </citation>
    <scope>IDENTIFICATION</scope>
    <source>
        <strain evidence="3">Thorbecke</strain>
    </source>
</reference>
<dbReference type="Pfam" id="PF05760">
    <property type="entry name" value="IER"/>
    <property type="match status" value="1"/>
</dbReference>
<dbReference type="GeneTree" id="ENSGT00900000141021"/>
<evidence type="ECO:0000256" key="2">
    <source>
        <dbReference type="SAM" id="MobiDB-lite"/>
    </source>
</evidence>
<dbReference type="InParanoid" id="G1TEY1"/>
<accession>G1TEY1</accession>
<reference evidence="3 4" key="1">
    <citation type="journal article" date="2011" name="Nature">
        <title>A high-resolution map of human evolutionary constraint using 29 mammals.</title>
        <authorList>
            <person name="Lindblad-Toh K."/>
            <person name="Garber M."/>
            <person name="Zuk O."/>
            <person name="Lin M.F."/>
            <person name="Parker B.J."/>
            <person name="Washietl S."/>
            <person name="Kheradpour P."/>
            <person name="Ernst J."/>
            <person name="Jordan G."/>
            <person name="Mauceli E."/>
            <person name="Ward L.D."/>
            <person name="Lowe C.B."/>
            <person name="Holloway A.K."/>
            <person name="Clamp M."/>
            <person name="Gnerre S."/>
            <person name="Alfoldi J."/>
            <person name="Beal K."/>
            <person name="Chang J."/>
            <person name="Clawson H."/>
            <person name="Cuff J."/>
            <person name="Di Palma F."/>
            <person name="Fitzgerald S."/>
            <person name="Flicek P."/>
            <person name="Guttman M."/>
            <person name="Hubisz M.J."/>
            <person name="Jaffe D.B."/>
            <person name="Jungreis I."/>
            <person name="Kent W.J."/>
            <person name="Kostka D."/>
            <person name="Lara M."/>
            <person name="Martins A.L."/>
            <person name="Massingham T."/>
            <person name="Moltke I."/>
            <person name="Raney B.J."/>
            <person name="Rasmussen M.D."/>
            <person name="Robinson J."/>
            <person name="Stark A."/>
            <person name="Vilella A.J."/>
            <person name="Wen J."/>
            <person name="Xie X."/>
            <person name="Zody M.C."/>
            <person name="Baldwin J."/>
            <person name="Bloom T."/>
            <person name="Chin C.W."/>
            <person name="Heiman D."/>
            <person name="Nicol R."/>
            <person name="Nusbaum C."/>
            <person name="Young S."/>
            <person name="Wilkinson J."/>
            <person name="Worley K.C."/>
            <person name="Kovar C.L."/>
            <person name="Muzny D.M."/>
            <person name="Gibbs R.A."/>
            <person name="Cree A."/>
            <person name="Dihn H.H."/>
            <person name="Fowler G."/>
            <person name="Jhangiani S."/>
            <person name="Joshi V."/>
            <person name="Lee S."/>
            <person name="Lewis L.R."/>
            <person name="Nazareth L.V."/>
            <person name="Okwuonu G."/>
            <person name="Santibanez J."/>
            <person name="Warren W.C."/>
            <person name="Mardis E.R."/>
            <person name="Weinstock G.M."/>
            <person name="Wilson R.K."/>
            <person name="Delehaunty K."/>
            <person name="Dooling D."/>
            <person name="Fronik C."/>
            <person name="Fulton L."/>
            <person name="Fulton B."/>
            <person name="Graves T."/>
            <person name="Minx P."/>
            <person name="Sodergren E."/>
            <person name="Birney E."/>
            <person name="Margulies E.H."/>
            <person name="Herrero J."/>
            <person name="Green E.D."/>
            <person name="Haussler D."/>
            <person name="Siepel A."/>
            <person name="Goldman N."/>
            <person name="Pollard K.S."/>
            <person name="Pedersen J.S."/>
            <person name="Lander E.S."/>
            <person name="Kellis M."/>
        </authorList>
    </citation>
    <scope>NUCLEOTIDE SEQUENCE [LARGE SCALE GENOMIC DNA]</scope>
    <source>
        <strain evidence="4">Thorbecke</strain>
    </source>
</reference>
<dbReference type="PaxDb" id="9986-ENSOCUP00000015469"/>
<dbReference type="eggNOG" id="ENOG502S19F">
    <property type="taxonomic scope" value="Eukaryota"/>
</dbReference>
<protein>
    <recommendedName>
        <fullName evidence="5">Immediate early response 2</fullName>
    </recommendedName>
</protein>
<evidence type="ECO:0000313" key="3">
    <source>
        <dbReference type="Ensembl" id="ENSOCUP00000015469.2"/>
    </source>
</evidence>
<dbReference type="AlphaFoldDB" id="G1TEY1"/>
<dbReference type="Bgee" id="ENSOCUG00000026036">
    <property type="expression patterns" value="Expressed in ovary and 17 other cell types or tissues"/>
</dbReference>
<name>G1TEY1_RABIT</name>